<organism evidence="3 4">
    <name type="scientific">Lasiosphaeris hirsuta</name>
    <dbReference type="NCBI Taxonomy" id="260670"/>
    <lineage>
        <taxon>Eukaryota</taxon>
        <taxon>Fungi</taxon>
        <taxon>Dikarya</taxon>
        <taxon>Ascomycota</taxon>
        <taxon>Pezizomycotina</taxon>
        <taxon>Sordariomycetes</taxon>
        <taxon>Sordariomycetidae</taxon>
        <taxon>Sordariales</taxon>
        <taxon>Lasiosphaeriaceae</taxon>
        <taxon>Lasiosphaeris</taxon>
    </lineage>
</organism>
<dbReference type="AlphaFoldDB" id="A0AA40AER3"/>
<feature type="compositionally biased region" description="Polar residues" evidence="2">
    <location>
        <begin position="173"/>
        <end position="189"/>
    </location>
</feature>
<accession>A0AA40AER3</accession>
<feature type="coiled-coil region" evidence="1">
    <location>
        <begin position="91"/>
        <end position="129"/>
    </location>
</feature>
<feature type="compositionally biased region" description="Basic and acidic residues" evidence="2">
    <location>
        <begin position="345"/>
        <end position="358"/>
    </location>
</feature>
<gene>
    <name evidence="3" type="ORF">B0H67DRAFT_663978</name>
</gene>
<evidence type="ECO:0000313" key="3">
    <source>
        <dbReference type="EMBL" id="KAK0714496.1"/>
    </source>
</evidence>
<feature type="region of interest" description="Disordered" evidence="2">
    <location>
        <begin position="165"/>
        <end position="205"/>
    </location>
</feature>
<keyword evidence="1" id="KW-0175">Coiled coil</keyword>
<evidence type="ECO:0000256" key="2">
    <source>
        <dbReference type="SAM" id="MobiDB-lite"/>
    </source>
</evidence>
<dbReference type="EMBL" id="JAUKUA010000004">
    <property type="protein sequence ID" value="KAK0714496.1"/>
    <property type="molecule type" value="Genomic_DNA"/>
</dbReference>
<evidence type="ECO:0000313" key="4">
    <source>
        <dbReference type="Proteomes" id="UP001172102"/>
    </source>
</evidence>
<keyword evidence="4" id="KW-1185">Reference proteome</keyword>
<comment type="caution">
    <text evidence="3">The sequence shown here is derived from an EMBL/GenBank/DDBJ whole genome shotgun (WGS) entry which is preliminary data.</text>
</comment>
<evidence type="ECO:0000256" key="1">
    <source>
        <dbReference type="SAM" id="Coils"/>
    </source>
</evidence>
<name>A0AA40AER3_9PEZI</name>
<protein>
    <recommendedName>
        <fullName evidence="5">Fungal N-terminal domain-containing protein</fullName>
    </recommendedName>
</protein>
<feature type="region of interest" description="Disordered" evidence="2">
    <location>
        <begin position="345"/>
        <end position="374"/>
    </location>
</feature>
<proteinExistence type="predicted"/>
<dbReference type="Proteomes" id="UP001172102">
    <property type="component" value="Unassembled WGS sequence"/>
</dbReference>
<evidence type="ECO:0008006" key="5">
    <source>
        <dbReference type="Google" id="ProtNLM"/>
    </source>
</evidence>
<reference evidence="3" key="1">
    <citation type="submission" date="2023-06" db="EMBL/GenBank/DDBJ databases">
        <title>Genome-scale phylogeny and comparative genomics of the fungal order Sordariales.</title>
        <authorList>
            <consortium name="Lawrence Berkeley National Laboratory"/>
            <person name="Hensen N."/>
            <person name="Bonometti L."/>
            <person name="Westerberg I."/>
            <person name="Brannstrom I.O."/>
            <person name="Guillou S."/>
            <person name="Cros-Aarteil S."/>
            <person name="Calhoun S."/>
            <person name="Haridas S."/>
            <person name="Kuo A."/>
            <person name="Mondo S."/>
            <person name="Pangilinan J."/>
            <person name="Riley R."/>
            <person name="Labutti K."/>
            <person name="Andreopoulos B."/>
            <person name="Lipzen A."/>
            <person name="Chen C."/>
            <person name="Yanf M."/>
            <person name="Daum C."/>
            <person name="Ng V."/>
            <person name="Clum A."/>
            <person name="Steindorff A."/>
            <person name="Ohm R."/>
            <person name="Martin F."/>
            <person name="Silar P."/>
            <person name="Natvig D."/>
            <person name="Lalanne C."/>
            <person name="Gautier V."/>
            <person name="Ament-Velasquez S.L."/>
            <person name="Kruys A."/>
            <person name="Hutchinson M.I."/>
            <person name="Powell A.J."/>
            <person name="Barry K."/>
            <person name="Miller A.N."/>
            <person name="Grigoriev I.V."/>
            <person name="Debuchy R."/>
            <person name="Gladieux P."/>
            <person name="Thoren M.H."/>
            <person name="Johannesson H."/>
        </authorList>
    </citation>
    <scope>NUCLEOTIDE SEQUENCE</scope>
    <source>
        <strain evidence="3">SMH4607-1</strain>
    </source>
</reference>
<sequence length="374" mass="41736">MADPLTITGGVVGITSLGIQVCQIFDSYLRSLQGRKQQIASDLREVQALISVFYSLNGLIPAINAIKAAVDRVDIASLSLDRTTVDLARKVHENSDELRSLQRTIDDTRENIERRLARTEWSVRDLNENISGKLTMAQTGIQSASSSLVEVRKITELLERLDGLPDRIEGMPPSSNFSARSQSQLATSPKESRGAVPLPARSAPPITCTCSPKEASTRSHKFNFGSALFHFDEQKHPQHERGCKLYGINRNVKRDVKAQIPLKLGWLFTRITLASVQLSTGAGDPWIMVRFRNIVPKARCPVRIEILELKSSMDRNRNVTGFETELVQRVESCERAVLSLFRDRKASPEDRDEFRESHATGSRAKTVSAVRTDK</sequence>